<dbReference type="EMBL" id="MU866009">
    <property type="protein sequence ID" value="KAK4442683.1"/>
    <property type="molecule type" value="Genomic_DNA"/>
</dbReference>
<keyword evidence="2" id="KW-1185">Reference proteome</keyword>
<sequence>MKIENGATHRLVRGRLAQVVWKNIRVAPQTGVTANKSRIVLVRGPIEFVNRVTLWRLLGSRTRFLDVVYEYATPGVVMFHFASFRAQAQAAECIILSETARLGIEGVKIEFGLDPCE</sequence>
<comment type="caution">
    <text evidence="1">The sequence shown here is derived from an EMBL/GenBank/DDBJ whole genome shotgun (WGS) entry which is preliminary data.</text>
</comment>
<evidence type="ECO:0000313" key="2">
    <source>
        <dbReference type="Proteomes" id="UP001321760"/>
    </source>
</evidence>
<name>A0AAV9G1B0_9PEZI</name>
<reference evidence="1" key="2">
    <citation type="submission" date="2023-05" db="EMBL/GenBank/DDBJ databases">
        <authorList>
            <consortium name="Lawrence Berkeley National Laboratory"/>
            <person name="Steindorff A."/>
            <person name="Hensen N."/>
            <person name="Bonometti L."/>
            <person name="Westerberg I."/>
            <person name="Brannstrom I.O."/>
            <person name="Guillou S."/>
            <person name="Cros-Aarteil S."/>
            <person name="Calhoun S."/>
            <person name="Haridas S."/>
            <person name="Kuo A."/>
            <person name="Mondo S."/>
            <person name="Pangilinan J."/>
            <person name="Riley R."/>
            <person name="Labutti K."/>
            <person name="Andreopoulos B."/>
            <person name="Lipzen A."/>
            <person name="Chen C."/>
            <person name="Yanf M."/>
            <person name="Daum C."/>
            <person name="Ng V."/>
            <person name="Clum A."/>
            <person name="Ohm R."/>
            <person name="Martin F."/>
            <person name="Silar P."/>
            <person name="Natvig D."/>
            <person name="Lalanne C."/>
            <person name="Gautier V."/>
            <person name="Ament-Velasquez S.L."/>
            <person name="Kruys A."/>
            <person name="Hutchinson M.I."/>
            <person name="Powell A.J."/>
            <person name="Barry K."/>
            <person name="Miller A.N."/>
            <person name="Grigoriev I.V."/>
            <person name="Debuchy R."/>
            <person name="Gladieux P."/>
            <person name="Thoren M.H."/>
            <person name="Johannesson H."/>
        </authorList>
    </citation>
    <scope>NUCLEOTIDE SEQUENCE</scope>
    <source>
        <strain evidence="1">PSN243</strain>
    </source>
</reference>
<dbReference type="AlphaFoldDB" id="A0AAV9G1B0"/>
<evidence type="ECO:0000313" key="1">
    <source>
        <dbReference type="EMBL" id="KAK4442683.1"/>
    </source>
</evidence>
<evidence type="ECO:0008006" key="3">
    <source>
        <dbReference type="Google" id="ProtNLM"/>
    </source>
</evidence>
<protein>
    <recommendedName>
        <fullName evidence="3">RRM domain-containing protein</fullName>
    </recommendedName>
</protein>
<organism evidence="1 2">
    <name type="scientific">Podospora aff. communis PSN243</name>
    <dbReference type="NCBI Taxonomy" id="3040156"/>
    <lineage>
        <taxon>Eukaryota</taxon>
        <taxon>Fungi</taxon>
        <taxon>Dikarya</taxon>
        <taxon>Ascomycota</taxon>
        <taxon>Pezizomycotina</taxon>
        <taxon>Sordariomycetes</taxon>
        <taxon>Sordariomycetidae</taxon>
        <taxon>Sordariales</taxon>
        <taxon>Podosporaceae</taxon>
        <taxon>Podospora</taxon>
    </lineage>
</organism>
<reference evidence="1" key="1">
    <citation type="journal article" date="2023" name="Mol. Phylogenet. Evol.">
        <title>Genome-scale phylogeny and comparative genomics of the fungal order Sordariales.</title>
        <authorList>
            <person name="Hensen N."/>
            <person name="Bonometti L."/>
            <person name="Westerberg I."/>
            <person name="Brannstrom I.O."/>
            <person name="Guillou S."/>
            <person name="Cros-Aarteil S."/>
            <person name="Calhoun S."/>
            <person name="Haridas S."/>
            <person name="Kuo A."/>
            <person name="Mondo S."/>
            <person name="Pangilinan J."/>
            <person name="Riley R."/>
            <person name="LaButti K."/>
            <person name="Andreopoulos B."/>
            <person name="Lipzen A."/>
            <person name="Chen C."/>
            <person name="Yan M."/>
            <person name="Daum C."/>
            <person name="Ng V."/>
            <person name="Clum A."/>
            <person name="Steindorff A."/>
            <person name="Ohm R.A."/>
            <person name="Martin F."/>
            <person name="Silar P."/>
            <person name="Natvig D.O."/>
            <person name="Lalanne C."/>
            <person name="Gautier V."/>
            <person name="Ament-Velasquez S.L."/>
            <person name="Kruys A."/>
            <person name="Hutchinson M.I."/>
            <person name="Powell A.J."/>
            <person name="Barry K."/>
            <person name="Miller A.N."/>
            <person name="Grigoriev I.V."/>
            <person name="Debuchy R."/>
            <person name="Gladieux P."/>
            <person name="Hiltunen Thoren M."/>
            <person name="Johannesson H."/>
        </authorList>
    </citation>
    <scope>NUCLEOTIDE SEQUENCE</scope>
    <source>
        <strain evidence="1">PSN243</strain>
    </source>
</reference>
<gene>
    <name evidence="1" type="ORF">QBC34DRAFT_387036</name>
</gene>
<proteinExistence type="predicted"/>
<dbReference type="Proteomes" id="UP001321760">
    <property type="component" value="Unassembled WGS sequence"/>
</dbReference>
<accession>A0AAV9G1B0</accession>